<dbReference type="Pfam" id="PF00561">
    <property type="entry name" value="Abhydrolase_1"/>
    <property type="match status" value="1"/>
</dbReference>
<organism evidence="2 3">
    <name type="scientific">Lophiotrema nucula</name>
    <dbReference type="NCBI Taxonomy" id="690887"/>
    <lineage>
        <taxon>Eukaryota</taxon>
        <taxon>Fungi</taxon>
        <taxon>Dikarya</taxon>
        <taxon>Ascomycota</taxon>
        <taxon>Pezizomycotina</taxon>
        <taxon>Dothideomycetes</taxon>
        <taxon>Pleosporomycetidae</taxon>
        <taxon>Pleosporales</taxon>
        <taxon>Lophiotremataceae</taxon>
        <taxon>Lophiotrema</taxon>
    </lineage>
</organism>
<dbReference type="InterPro" id="IPR029058">
    <property type="entry name" value="AB_hydrolase_fold"/>
</dbReference>
<dbReference type="PRINTS" id="PR00412">
    <property type="entry name" value="EPOXHYDRLASE"/>
</dbReference>
<dbReference type="PANTHER" id="PTHR43798">
    <property type="entry name" value="MONOACYLGLYCEROL LIPASE"/>
    <property type="match status" value="1"/>
</dbReference>
<proteinExistence type="predicted"/>
<keyword evidence="3" id="KW-1185">Reference proteome</keyword>
<dbReference type="InterPro" id="IPR000073">
    <property type="entry name" value="AB_hydrolase_1"/>
</dbReference>
<evidence type="ECO:0000313" key="2">
    <source>
        <dbReference type="EMBL" id="KAF2113512.1"/>
    </source>
</evidence>
<dbReference type="OrthoDB" id="408373at2759"/>
<accession>A0A6A5Z249</accession>
<reference evidence="2" key="1">
    <citation type="journal article" date="2020" name="Stud. Mycol.">
        <title>101 Dothideomycetes genomes: a test case for predicting lifestyles and emergence of pathogens.</title>
        <authorList>
            <person name="Haridas S."/>
            <person name="Albert R."/>
            <person name="Binder M."/>
            <person name="Bloem J."/>
            <person name="Labutti K."/>
            <person name="Salamov A."/>
            <person name="Andreopoulos B."/>
            <person name="Baker S."/>
            <person name="Barry K."/>
            <person name="Bills G."/>
            <person name="Bluhm B."/>
            <person name="Cannon C."/>
            <person name="Castanera R."/>
            <person name="Culley D."/>
            <person name="Daum C."/>
            <person name="Ezra D."/>
            <person name="Gonzalez J."/>
            <person name="Henrissat B."/>
            <person name="Kuo A."/>
            <person name="Liang C."/>
            <person name="Lipzen A."/>
            <person name="Lutzoni F."/>
            <person name="Magnuson J."/>
            <person name="Mondo S."/>
            <person name="Nolan M."/>
            <person name="Ohm R."/>
            <person name="Pangilinan J."/>
            <person name="Park H.-J."/>
            <person name="Ramirez L."/>
            <person name="Alfaro M."/>
            <person name="Sun H."/>
            <person name="Tritt A."/>
            <person name="Yoshinaga Y."/>
            <person name="Zwiers L.-H."/>
            <person name="Turgeon B."/>
            <person name="Goodwin S."/>
            <person name="Spatafora J."/>
            <person name="Crous P."/>
            <person name="Grigoriev I."/>
        </authorList>
    </citation>
    <scope>NUCLEOTIDE SEQUENCE</scope>
    <source>
        <strain evidence="2">CBS 627.86</strain>
    </source>
</reference>
<sequence>MPLFQTNDVNLFYSTHGSGQPVLLIHGWACDGNDWSFQIPHLLSLGFSVIALDQRGHGRSSAPADINSYTLATFAKDAMSLLQHLDISSVILMGHSMGSVIASYLAAKYPDIVKALVLVHPIYAGAPPTLRGMGDEMIAHPDRVYALSEGFWMNYMYTPRTPEWLKVWQVRRLNGCDPTALAGCLVGLAKDFGTVMGQTEETKAFMRKRKGPRLAVCTLPDAPAWEYEIGVEEGVDEVHELTEGTFSHMVQNDKFNDILERWLRKRDLAVL</sequence>
<keyword evidence="2" id="KW-0378">Hydrolase</keyword>
<gene>
    <name evidence="2" type="ORF">BDV96DRAFT_601017</name>
</gene>
<name>A0A6A5Z249_9PLEO</name>
<dbReference type="PRINTS" id="PR00111">
    <property type="entry name" value="ABHYDROLASE"/>
</dbReference>
<dbReference type="InterPro" id="IPR050266">
    <property type="entry name" value="AB_hydrolase_sf"/>
</dbReference>
<feature type="domain" description="AB hydrolase-1" evidence="1">
    <location>
        <begin position="21"/>
        <end position="121"/>
    </location>
</feature>
<protein>
    <submittedName>
        <fullName evidence="2">Alpha/Beta hydrolase protein</fullName>
    </submittedName>
</protein>
<dbReference type="AlphaFoldDB" id="A0A6A5Z249"/>
<evidence type="ECO:0000313" key="3">
    <source>
        <dbReference type="Proteomes" id="UP000799770"/>
    </source>
</evidence>
<dbReference type="Proteomes" id="UP000799770">
    <property type="component" value="Unassembled WGS sequence"/>
</dbReference>
<evidence type="ECO:0000259" key="1">
    <source>
        <dbReference type="Pfam" id="PF00561"/>
    </source>
</evidence>
<dbReference type="GO" id="GO:0016787">
    <property type="term" value="F:hydrolase activity"/>
    <property type="evidence" value="ECO:0007669"/>
    <property type="project" value="UniProtKB-KW"/>
</dbReference>
<dbReference type="SUPFAM" id="SSF53474">
    <property type="entry name" value="alpha/beta-Hydrolases"/>
    <property type="match status" value="1"/>
</dbReference>
<dbReference type="InterPro" id="IPR000639">
    <property type="entry name" value="Epox_hydrolase-like"/>
</dbReference>
<dbReference type="Gene3D" id="3.40.50.1820">
    <property type="entry name" value="alpha/beta hydrolase"/>
    <property type="match status" value="1"/>
</dbReference>
<dbReference type="EMBL" id="ML977327">
    <property type="protein sequence ID" value="KAF2113512.1"/>
    <property type="molecule type" value="Genomic_DNA"/>
</dbReference>